<gene>
    <name evidence="2" type="ORF">BPS1E_0924</name>
</gene>
<feature type="transmembrane region" description="Helical" evidence="1">
    <location>
        <begin position="135"/>
        <end position="155"/>
    </location>
</feature>
<keyword evidence="1" id="KW-1133">Transmembrane helix</keyword>
<dbReference type="AlphaFoldDB" id="A0A267WLP1"/>
<feature type="transmembrane region" description="Helical" evidence="1">
    <location>
        <begin position="105"/>
        <end position="123"/>
    </location>
</feature>
<feature type="transmembrane region" description="Helical" evidence="1">
    <location>
        <begin position="209"/>
        <end position="226"/>
    </location>
</feature>
<comment type="caution">
    <text evidence="2">The sequence shown here is derived from an EMBL/GenBank/DDBJ whole genome shotgun (WGS) entry which is preliminary data.</text>
</comment>
<evidence type="ECO:0008006" key="4">
    <source>
        <dbReference type="Google" id="ProtNLM"/>
    </source>
</evidence>
<keyword evidence="1" id="KW-0812">Transmembrane</keyword>
<organism evidence="2 3">
    <name type="scientific">Bifidobacterium pseudocatenulatum</name>
    <dbReference type="NCBI Taxonomy" id="28026"/>
    <lineage>
        <taxon>Bacteria</taxon>
        <taxon>Bacillati</taxon>
        <taxon>Actinomycetota</taxon>
        <taxon>Actinomycetes</taxon>
        <taxon>Bifidobacteriales</taxon>
        <taxon>Bifidobacteriaceae</taxon>
        <taxon>Bifidobacterium</taxon>
    </lineage>
</organism>
<feature type="transmembrane region" description="Helical" evidence="1">
    <location>
        <begin position="269"/>
        <end position="286"/>
    </location>
</feature>
<feature type="transmembrane region" description="Helical" evidence="1">
    <location>
        <begin position="373"/>
        <end position="396"/>
    </location>
</feature>
<feature type="transmembrane region" description="Helical" evidence="1">
    <location>
        <begin position="180"/>
        <end position="202"/>
    </location>
</feature>
<sequence length="411" mass="46197">MFAICYMALTFATIAMLALLPSGKRKTVLVFSALFFGLIGFMMTPRASVFVDTVRFFDTLDTTRSFAATGLGDAWHYLMDVCGYNSTPVIGAIMFLISLQPENGFLTLLAATVDIGAGFYLCFKQSNNGMNKRSLIAGVICFLCLFNFNAGVSGIRNYMAGFLAICIAYHFSDRFNIPSLLLYLPLILIHPFAAMIPLLYIMSTTYKKHNVAFAFCCIPLLLQHYIQESVFSLFSKFSSIPFFASLSFKSTQYFGERAYIVSASIFSRTRDLLLFVFYLFILLYILKRKNNLSRHYAGLSIMMACFAAGSLADEQLFSRSVSMLMLMLIPFICELFSKEITKEKVSLPIALVCLGTIVIFVDNLRAGVRFQNIVFSWTSLVLIVSAFILLLVFIAARKNRRKTQNETCISY</sequence>
<dbReference type="Proteomes" id="UP000216789">
    <property type="component" value="Unassembled WGS sequence"/>
</dbReference>
<keyword evidence="1" id="KW-0472">Membrane</keyword>
<feature type="transmembrane region" description="Helical" evidence="1">
    <location>
        <begin position="35"/>
        <end position="57"/>
    </location>
</feature>
<protein>
    <recommendedName>
        <fullName evidence="4">EpsG family protein</fullName>
    </recommendedName>
</protein>
<evidence type="ECO:0000256" key="1">
    <source>
        <dbReference type="SAM" id="Phobius"/>
    </source>
</evidence>
<evidence type="ECO:0000313" key="3">
    <source>
        <dbReference type="Proteomes" id="UP000216789"/>
    </source>
</evidence>
<feature type="transmembrane region" description="Helical" evidence="1">
    <location>
        <begin position="316"/>
        <end position="333"/>
    </location>
</feature>
<dbReference type="EMBL" id="MNLB01000004">
    <property type="protein sequence ID" value="PAC73532.1"/>
    <property type="molecule type" value="Genomic_DNA"/>
</dbReference>
<name>A0A267WLP1_BIFPS</name>
<reference evidence="2 3" key="1">
    <citation type="journal article" date="2017" name="ISME J.">
        <title>Unveiling bifidobacterial biogeography across the mammalian branch of the tree of life.</title>
        <authorList>
            <person name="Milani C."/>
            <person name="Mangifesta M."/>
            <person name="Mancabelli L."/>
            <person name="Lugli G.A."/>
            <person name="James K."/>
            <person name="Duranti S."/>
            <person name="Turroni F."/>
            <person name="Ferrario C."/>
            <person name="Ossiprandi M.C."/>
            <person name="van Sinderen D."/>
            <person name="Ventura M."/>
        </authorList>
    </citation>
    <scope>NUCLEOTIDE SEQUENCE [LARGE SCALE GENOMIC DNA]</scope>
    <source>
        <strain evidence="2 3">1E</strain>
    </source>
</reference>
<feature type="transmembrane region" description="Helical" evidence="1">
    <location>
        <begin position="293"/>
        <end position="310"/>
    </location>
</feature>
<proteinExistence type="predicted"/>
<evidence type="ECO:0000313" key="2">
    <source>
        <dbReference type="EMBL" id="PAC73532.1"/>
    </source>
</evidence>
<accession>A0A267WLP1</accession>
<feature type="transmembrane region" description="Helical" evidence="1">
    <location>
        <begin position="345"/>
        <end position="361"/>
    </location>
</feature>